<accession>A0A6N7EQH5</accession>
<feature type="transmembrane region" description="Helical" evidence="2">
    <location>
        <begin position="168"/>
        <end position="189"/>
    </location>
</feature>
<feature type="compositionally biased region" description="Basic and acidic residues" evidence="1">
    <location>
        <begin position="250"/>
        <end position="272"/>
    </location>
</feature>
<dbReference type="AlphaFoldDB" id="A0A6N7EQH5"/>
<evidence type="ECO:0000313" key="4">
    <source>
        <dbReference type="Proteomes" id="UP000437709"/>
    </source>
</evidence>
<dbReference type="EMBL" id="WHPC01000108">
    <property type="protein sequence ID" value="MPV38765.1"/>
    <property type="molecule type" value="Genomic_DNA"/>
</dbReference>
<proteinExistence type="predicted"/>
<gene>
    <name evidence="3" type="ORF">GB881_17260</name>
</gene>
<protein>
    <recommendedName>
        <fullName evidence="5">Polysaccharide chain length determinant N-terminal domain-containing protein</fullName>
    </recommendedName>
</protein>
<evidence type="ECO:0000256" key="1">
    <source>
        <dbReference type="SAM" id="MobiDB-lite"/>
    </source>
</evidence>
<keyword evidence="4" id="KW-1185">Reference proteome</keyword>
<evidence type="ECO:0000313" key="3">
    <source>
        <dbReference type="EMBL" id="MPV38765.1"/>
    </source>
</evidence>
<feature type="region of interest" description="Disordered" evidence="1">
    <location>
        <begin position="195"/>
        <end position="224"/>
    </location>
</feature>
<sequence>MDVWRITLATLRRWYIFVPLLALTALGVLRVGEGVNPEYQVSASTLMTPGREPAMVPNPYGNLEQGSAAVAIVLNSSETRRGLEAEGLSSTYTVSAQARSAIMSISVTSGSPDVAVETGHALVAEIRDELAARQGAAGVHTAAQFGLQVLGAPEVTAITYEGKAQIQAVVGVLGAGIALLTAILFDDIVGLARRRRRKHSESRPSVGPRPGSGQTVAASRSDLRDGAYLTQPADAIPVTIRESLGDETLPSDRSELARRPLRGHDRTSVAST</sequence>
<name>A0A6N7EQH5_9MICO</name>
<keyword evidence="2" id="KW-0812">Transmembrane</keyword>
<evidence type="ECO:0000256" key="2">
    <source>
        <dbReference type="SAM" id="Phobius"/>
    </source>
</evidence>
<comment type="caution">
    <text evidence="3">The sequence shown here is derived from an EMBL/GenBank/DDBJ whole genome shotgun (WGS) entry which is preliminary data.</text>
</comment>
<feature type="region of interest" description="Disordered" evidence="1">
    <location>
        <begin position="239"/>
        <end position="272"/>
    </location>
</feature>
<dbReference type="RefSeq" id="WP_152196821.1">
    <property type="nucleotide sequence ID" value="NZ_VUKD01000008.1"/>
</dbReference>
<evidence type="ECO:0008006" key="5">
    <source>
        <dbReference type="Google" id="ProtNLM"/>
    </source>
</evidence>
<keyword evidence="2" id="KW-0472">Membrane</keyword>
<organism evidence="3 4">
    <name type="scientific">Georgenia subflava</name>
    <dbReference type="NCBI Taxonomy" id="1622177"/>
    <lineage>
        <taxon>Bacteria</taxon>
        <taxon>Bacillati</taxon>
        <taxon>Actinomycetota</taxon>
        <taxon>Actinomycetes</taxon>
        <taxon>Micrococcales</taxon>
        <taxon>Bogoriellaceae</taxon>
        <taxon>Georgenia</taxon>
    </lineage>
</organism>
<keyword evidence="2" id="KW-1133">Transmembrane helix</keyword>
<dbReference type="Proteomes" id="UP000437709">
    <property type="component" value="Unassembled WGS sequence"/>
</dbReference>
<reference evidence="3 4" key="1">
    <citation type="submission" date="2019-10" db="EMBL/GenBank/DDBJ databases">
        <title>Georgenia wutianyii sp. nov. and Georgenia yuyongxinii sp. nov. isolated from plateau pika (Ochotona curzoniae) in the Qinghai-Tibet plateau of China.</title>
        <authorList>
            <person name="Tian Z."/>
        </authorList>
    </citation>
    <scope>NUCLEOTIDE SEQUENCE [LARGE SCALE GENOMIC DNA]</scope>
    <source>
        <strain evidence="3 4">JCM 19765</strain>
    </source>
</reference>
<dbReference type="OrthoDB" id="3695950at2"/>